<organism evidence="1 2">
    <name type="scientific">Persea americana</name>
    <name type="common">Avocado</name>
    <dbReference type="NCBI Taxonomy" id="3435"/>
    <lineage>
        <taxon>Eukaryota</taxon>
        <taxon>Viridiplantae</taxon>
        <taxon>Streptophyta</taxon>
        <taxon>Embryophyta</taxon>
        <taxon>Tracheophyta</taxon>
        <taxon>Spermatophyta</taxon>
        <taxon>Magnoliopsida</taxon>
        <taxon>Magnoliidae</taxon>
        <taxon>Laurales</taxon>
        <taxon>Lauraceae</taxon>
        <taxon>Persea</taxon>
    </lineage>
</organism>
<keyword evidence="2" id="KW-1185">Reference proteome</keyword>
<evidence type="ECO:0000313" key="2">
    <source>
        <dbReference type="Proteomes" id="UP001234297"/>
    </source>
</evidence>
<name>A0ACC2KH56_PERAE</name>
<accession>A0ACC2KH56</accession>
<dbReference type="Proteomes" id="UP001234297">
    <property type="component" value="Chromosome 9"/>
</dbReference>
<proteinExistence type="predicted"/>
<sequence length="110" mass="12480">MDGAKGLVKQLVLLKFKDDTPVEKIEQLIKDYTNLVTLINSMKEFHWGTDVSTGYMSQGFTHVFEFIFGSVEDVAAYVAHPAHLEVAKEFSPYFEKCIVFAYKPTTVELP</sequence>
<comment type="caution">
    <text evidence="1">The sequence shown here is derived from an EMBL/GenBank/DDBJ whole genome shotgun (WGS) entry which is preliminary data.</text>
</comment>
<evidence type="ECO:0000313" key="1">
    <source>
        <dbReference type="EMBL" id="KAJ8620454.1"/>
    </source>
</evidence>
<gene>
    <name evidence="1" type="ORF">MRB53_028983</name>
</gene>
<dbReference type="EMBL" id="CM056817">
    <property type="protein sequence ID" value="KAJ8620454.1"/>
    <property type="molecule type" value="Genomic_DNA"/>
</dbReference>
<protein>
    <submittedName>
        <fullName evidence="1">Uncharacterized protein</fullName>
    </submittedName>
</protein>
<reference evidence="1 2" key="1">
    <citation type="journal article" date="2022" name="Hortic Res">
        <title>A haplotype resolved chromosomal level avocado genome allows analysis of novel avocado genes.</title>
        <authorList>
            <person name="Nath O."/>
            <person name="Fletcher S.J."/>
            <person name="Hayward A."/>
            <person name="Shaw L.M."/>
            <person name="Masouleh A.K."/>
            <person name="Furtado A."/>
            <person name="Henry R.J."/>
            <person name="Mitter N."/>
        </authorList>
    </citation>
    <scope>NUCLEOTIDE SEQUENCE [LARGE SCALE GENOMIC DNA]</scope>
    <source>
        <strain evidence="2">cv. Hass</strain>
    </source>
</reference>